<dbReference type="Gene3D" id="3.20.20.370">
    <property type="entry name" value="Glycoside hydrolase/deacetylase"/>
    <property type="match status" value="1"/>
</dbReference>
<dbReference type="SUPFAM" id="SSF88713">
    <property type="entry name" value="Glycoside hydrolase/deacetylase"/>
    <property type="match status" value="1"/>
</dbReference>
<dbReference type="EMBL" id="JAAEDI010000001">
    <property type="protein sequence ID" value="MBR0648293.1"/>
    <property type="molecule type" value="Genomic_DNA"/>
</dbReference>
<dbReference type="Pfam" id="PF11959">
    <property type="entry name" value="DUF3473"/>
    <property type="match status" value="1"/>
</dbReference>
<proteinExistence type="inferred from homology"/>
<sequence>MALTGTDGTATSVAMPSCPGTHTYQRESGRTRAMDSAARAFASLPPLFTFTVDVEIHPGGACAAAPTRRLLDLLEASDSRGTFFILDDVARTDPSLVREIAGRGHEVASHGYAHRHLATETPECFRTGMAGARSRLADLAGRAPTGYRAPYFSLTPAAGWVPAVLAELGFAYSSSLLPARNPLAGWPGAPRRPFRWDGGLLELPVPLARFGPVAVPFLGGMYLRWLPGWRLKALARNWAAADGGGALWSYCHPYDLDTAERLGWRADVGRFASLMLWLNRRSTLPRLQGLLEGRRSVPFTARLPELVAQAPIWRPAP</sequence>
<evidence type="ECO:0000256" key="5">
    <source>
        <dbReference type="SAM" id="MobiDB-lite"/>
    </source>
</evidence>
<evidence type="ECO:0000313" key="8">
    <source>
        <dbReference type="Proteomes" id="UP000698752"/>
    </source>
</evidence>
<dbReference type="InterPro" id="IPR002509">
    <property type="entry name" value="NODB_dom"/>
</dbReference>
<accession>A0ABS5EB99</accession>
<feature type="domain" description="NodB homology" evidence="6">
    <location>
        <begin position="46"/>
        <end position="317"/>
    </location>
</feature>
<reference evidence="8" key="1">
    <citation type="journal article" date="2021" name="Syst. Appl. Microbiol.">
        <title>Roseomonas hellenica sp. nov., isolated from roots of wild-growing Alkanna tinctoria.</title>
        <authorList>
            <person name="Rat A."/>
            <person name="Naranjo H.D."/>
            <person name="Lebbe L."/>
            <person name="Cnockaert M."/>
            <person name="Krigas N."/>
            <person name="Grigoriadou K."/>
            <person name="Maloupa E."/>
            <person name="Willems A."/>
        </authorList>
    </citation>
    <scope>NUCLEOTIDE SEQUENCE [LARGE SCALE GENOMIC DNA]</scope>
    <source>
        <strain evidence="8">LMG 31159</strain>
    </source>
</reference>
<dbReference type="PANTHER" id="PTHR47561">
    <property type="entry name" value="POLYSACCHARIDE DEACETYLASE FAMILY PROTEIN (AFU_ORTHOLOGUE AFUA_6G05030)"/>
    <property type="match status" value="1"/>
</dbReference>
<comment type="similarity">
    <text evidence="2">Belongs to the polysaccharide deacetylase family.</text>
</comment>
<evidence type="ECO:0000256" key="2">
    <source>
        <dbReference type="ARBA" id="ARBA00010973"/>
    </source>
</evidence>
<dbReference type="PROSITE" id="PS51677">
    <property type="entry name" value="NODB"/>
    <property type="match status" value="1"/>
</dbReference>
<comment type="function">
    <text evidence="1">Is involved in generating a small heat-stable compound (Nod), an acylated oligomer of N-acetylglucosamine, that stimulates mitosis in various plant protoplasts.</text>
</comment>
<protein>
    <recommendedName>
        <fullName evidence="3">Chitooligosaccharide deacetylase</fullName>
    </recommendedName>
    <alternativeName>
        <fullName evidence="4">Nodulation protein B</fullName>
    </alternativeName>
</protein>
<evidence type="ECO:0000259" key="6">
    <source>
        <dbReference type="PROSITE" id="PS51677"/>
    </source>
</evidence>
<dbReference type="InterPro" id="IPR022560">
    <property type="entry name" value="DUF3473"/>
</dbReference>
<dbReference type="Proteomes" id="UP000698752">
    <property type="component" value="Unassembled WGS sequence"/>
</dbReference>
<dbReference type="InterPro" id="IPR045235">
    <property type="entry name" value="PuuE_HpPgdA-like"/>
</dbReference>
<evidence type="ECO:0000256" key="1">
    <source>
        <dbReference type="ARBA" id="ARBA00003236"/>
    </source>
</evidence>
<evidence type="ECO:0000256" key="3">
    <source>
        <dbReference type="ARBA" id="ARBA00020071"/>
    </source>
</evidence>
<gene>
    <name evidence="7" type="ORF">GXW78_01340</name>
</gene>
<dbReference type="CDD" id="cd10941">
    <property type="entry name" value="CE4_PuuE_HpPgdA_like_2"/>
    <property type="match status" value="1"/>
</dbReference>
<organism evidence="7 8">
    <name type="scientific">Neoroseomonas terrae</name>
    <dbReference type="NCBI Taxonomy" id="424799"/>
    <lineage>
        <taxon>Bacteria</taxon>
        <taxon>Pseudomonadati</taxon>
        <taxon>Pseudomonadota</taxon>
        <taxon>Alphaproteobacteria</taxon>
        <taxon>Acetobacterales</taxon>
        <taxon>Acetobacteraceae</taxon>
        <taxon>Neoroseomonas</taxon>
    </lineage>
</organism>
<dbReference type="RefSeq" id="WP_211865359.1">
    <property type="nucleotide sequence ID" value="NZ_JAAEDI010000001.1"/>
</dbReference>
<comment type="caution">
    <text evidence="7">The sequence shown here is derived from an EMBL/GenBank/DDBJ whole genome shotgun (WGS) entry which is preliminary data.</text>
</comment>
<dbReference type="PANTHER" id="PTHR47561:SF1">
    <property type="entry name" value="POLYSACCHARIDE DEACETYLASE FAMILY PROTEIN (AFU_ORTHOLOGUE AFUA_6G05030)"/>
    <property type="match status" value="1"/>
</dbReference>
<dbReference type="Pfam" id="PF01522">
    <property type="entry name" value="Polysacc_deac_1"/>
    <property type="match status" value="1"/>
</dbReference>
<keyword evidence="8" id="KW-1185">Reference proteome</keyword>
<dbReference type="InterPro" id="IPR011330">
    <property type="entry name" value="Glyco_hydro/deAcase_b/a-brl"/>
</dbReference>
<evidence type="ECO:0000256" key="4">
    <source>
        <dbReference type="ARBA" id="ARBA00032976"/>
    </source>
</evidence>
<evidence type="ECO:0000313" key="7">
    <source>
        <dbReference type="EMBL" id="MBR0648293.1"/>
    </source>
</evidence>
<feature type="compositionally biased region" description="Polar residues" evidence="5">
    <location>
        <begin position="1"/>
        <end position="14"/>
    </location>
</feature>
<name>A0ABS5EB99_9PROT</name>
<feature type="region of interest" description="Disordered" evidence="5">
    <location>
        <begin position="1"/>
        <end position="28"/>
    </location>
</feature>